<reference evidence="2 3" key="1">
    <citation type="journal article" date="2018" name="IMA Fungus">
        <title>IMA Genome-F 9: Draft genome sequence of Annulohypoxylon stygium, Aspergillus mulundensis, Berkeleyomyces basicola (syn. Thielaviopsis basicola), Ceratocystis smalleyi, two Cercospora beticola strains, Coleophoma cylindrospora, Fusarium fracticaudum, Phialophora cf. hyalina, and Morchella septimelata.</title>
        <authorList>
            <person name="Wingfield B.D."/>
            <person name="Bills G.F."/>
            <person name="Dong Y."/>
            <person name="Huang W."/>
            <person name="Nel W.J."/>
            <person name="Swalarsk-Parry B.S."/>
            <person name="Vaghefi N."/>
            <person name="Wilken P.M."/>
            <person name="An Z."/>
            <person name="de Beer Z.W."/>
            <person name="De Vos L."/>
            <person name="Chen L."/>
            <person name="Duong T.A."/>
            <person name="Gao Y."/>
            <person name="Hammerbacher A."/>
            <person name="Kikkert J.R."/>
            <person name="Li Y."/>
            <person name="Li H."/>
            <person name="Li K."/>
            <person name="Li Q."/>
            <person name="Liu X."/>
            <person name="Ma X."/>
            <person name="Naidoo K."/>
            <person name="Pethybridge S.J."/>
            <person name="Sun J."/>
            <person name="Steenkamp E.T."/>
            <person name="van der Nest M.A."/>
            <person name="van Wyk S."/>
            <person name="Wingfield M.J."/>
            <person name="Xiong C."/>
            <person name="Yue Q."/>
            <person name="Zhang X."/>
        </authorList>
    </citation>
    <scope>NUCLEOTIDE SEQUENCE [LARGE SCALE GENOMIC DNA]</scope>
    <source>
        <strain evidence="2 3">DSM 5745</strain>
    </source>
</reference>
<sequence length="351" mass="38387">MAKPTFSKSSKHISKRAPQPAQSASTPPSNKTTQSDAEMDIADDLDGVCLDVAHSTSNSDFDIIVDTPATLKRSRYACEMEDEVDFGDDEPATIRRRSSSPRRDNVNEDADIEDGEIEFKGQGSAADQHPSNANFPGVTADNVPIIPKGTINKTIRYYAPCPIVRSLDWREPDGPNVGEGKPWTGGIGDLEAAFVQTRGAIAKSPCESCSAGKGLWKSCVERLGSKNNGICANCWQAGGFCTNFNKQAGDASAPRAHGFRFRFRNPRPGPLNVRVDSTRMNAARENYELRNAPEVIPFPLGAEAINNLPLLKRARQDLCEHIARIDARIDMLEMKEKLQKEAGGEIAWDEI</sequence>
<dbReference type="Pfam" id="PF12511">
    <property type="entry name" value="DUF3716"/>
    <property type="match status" value="1"/>
</dbReference>
<dbReference type="EMBL" id="PVWQ01000006">
    <property type="protein sequence ID" value="RDW79212.1"/>
    <property type="molecule type" value="Genomic_DNA"/>
</dbReference>
<keyword evidence="3" id="KW-1185">Reference proteome</keyword>
<feature type="compositionally biased region" description="Low complexity" evidence="1">
    <location>
        <begin position="17"/>
        <end position="29"/>
    </location>
</feature>
<dbReference type="GeneID" id="38116434"/>
<comment type="caution">
    <text evidence="2">The sequence shown here is derived from an EMBL/GenBank/DDBJ whole genome shotgun (WGS) entry which is preliminary data.</text>
</comment>
<evidence type="ECO:0000313" key="3">
    <source>
        <dbReference type="Proteomes" id="UP000256690"/>
    </source>
</evidence>
<accession>A0A3D8RYU3</accession>
<gene>
    <name evidence="2" type="ORF">DSM5745_06064</name>
</gene>
<dbReference type="AlphaFoldDB" id="A0A3D8RYU3"/>
<dbReference type="InterPro" id="IPR022190">
    <property type="entry name" value="DUF3716"/>
</dbReference>
<dbReference type="OrthoDB" id="4499406at2759"/>
<organism evidence="2 3">
    <name type="scientific">Aspergillus mulundensis</name>
    <dbReference type="NCBI Taxonomy" id="1810919"/>
    <lineage>
        <taxon>Eukaryota</taxon>
        <taxon>Fungi</taxon>
        <taxon>Dikarya</taxon>
        <taxon>Ascomycota</taxon>
        <taxon>Pezizomycotina</taxon>
        <taxon>Eurotiomycetes</taxon>
        <taxon>Eurotiomycetidae</taxon>
        <taxon>Eurotiales</taxon>
        <taxon>Aspergillaceae</taxon>
        <taxon>Aspergillus</taxon>
        <taxon>Aspergillus subgen. Nidulantes</taxon>
    </lineage>
</organism>
<dbReference type="RefSeq" id="XP_026603912.1">
    <property type="nucleotide sequence ID" value="XM_026748080.1"/>
</dbReference>
<feature type="region of interest" description="Disordered" evidence="1">
    <location>
        <begin position="1"/>
        <end position="40"/>
    </location>
</feature>
<protein>
    <submittedName>
        <fullName evidence="2">Uncharacterized protein</fullName>
    </submittedName>
</protein>
<proteinExistence type="predicted"/>
<dbReference type="Proteomes" id="UP000256690">
    <property type="component" value="Unassembled WGS sequence"/>
</dbReference>
<feature type="compositionally biased region" description="Acidic residues" evidence="1">
    <location>
        <begin position="82"/>
        <end position="91"/>
    </location>
</feature>
<name>A0A3D8RYU3_9EURO</name>
<evidence type="ECO:0000313" key="2">
    <source>
        <dbReference type="EMBL" id="RDW79212.1"/>
    </source>
</evidence>
<evidence type="ECO:0000256" key="1">
    <source>
        <dbReference type="SAM" id="MobiDB-lite"/>
    </source>
</evidence>
<feature type="region of interest" description="Disordered" evidence="1">
    <location>
        <begin position="82"/>
        <end position="114"/>
    </location>
</feature>